<organism evidence="1 2">
    <name type="scientific">Cryomyces antarcticus</name>
    <dbReference type="NCBI Taxonomy" id="329879"/>
    <lineage>
        <taxon>Eukaryota</taxon>
        <taxon>Fungi</taxon>
        <taxon>Dikarya</taxon>
        <taxon>Ascomycota</taxon>
        <taxon>Pezizomycotina</taxon>
        <taxon>Dothideomycetes</taxon>
        <taxon>Dothideomycetes incertae sedis</taxon>
        <taxon>Cryomyces</taxon>
    </lineage>
</organism>
<dbReference type="Proteomes" id="UP001357485">
    <property type="component" value="Unassembled WGS sequence"/>
</dbReference>
<feature type="non-terminal residue" evidence="1">
    <location>
        <position position="82"/>
    </location>
</feature>
<evidence type="ECO:0000313" key="1">
    <source>
        <dbReference type="EMBL" id="KAK5200798.1"/>
    </source>
</evidence>
<reference evidence="1 2" key="1">
    <citation type="submission" date="2023-08" db="EMBL/GenBank/DDBJ databases">
        <title>Black Yeasts Isolated from many extreme environments.</title>
        <authorList>
            <person name="Coleine C."/>
            <person name="Stajich J.E."/>
            <person name="Selbmann L."/>
        </authorList>
    </citation>
    <scope>NUCLEOTIDE SEQUENCE [LARGE SCALE GENOMIC DNA]</scope>
    <source>
        <strain evidence="1 2">CCFEE 536</strain>
    </source>
</reference>
<accession>A0ABR0LMU7</accession>
<keyword evidence="2" id="KW-1185">Reference proteome</keyword>
<proteinExistence type="predicted"/>
<protein>
    <submittedName>
        <fullName evidence="1">Uncharacterized protein</fullName>
    </submittedName>
</protein>
<sequence length="82" mass="9770">ESYIQPAVKEVKELWVREYKPQTSQLAQDDEAEMSQYRLFKKKLYDNAIEFKEEFDHFISQTPTPIGNKTALAWWLSDARRS</sequence>
<evidence type="ECO:0000313" key="2">
    <source>
        <dbReference type="Proteomes" id="UP001357485"/>
    </source>
</evidence>
<gene>
    <name evidence="1" type="ORF">LTR16_004877</name>
</gene>
<dbReference type="EMBL" id="JAVRRA010017123">
    <property type="protein sequence ID" value="KAK5200798.1"/>
    <property type="molecule type" value="Genomic_DNA"/>
</dbReference>
<feature type="non-terminal residue" evidence="1">
    <location>
        <position position="1"/>
    </location>
</feature>
<name>A0ABR0LMU7_9PEZI</name>
<comment type="caution">
    <text evidence="1">The sequence shown here is derived from an EMBL/GenBank/DDBJ whole genome shotgun (WGS) entry which is preliminary data.</text>
</comment>